<dbReference type="PANTHER" id="PTHR30143:SF0">
    <property type="entry name" value="2-KETO-4-PENTENOATE HYDRATASE"/>
    <property type="match status" value="1"/>
</dbReference>
<dbReference type="PANTHER" id="PTHR30143">
    <property type="entry name" value="ACID HYDRATASE"/>
    <property type="match status" value="1"/>
</dbReference>
<reference evidence="3 4" key="1">
    <citation type="submission" date="2018-06" db="EMBL/GenBank/DDBJ databases">
        <authorList>
            <person name="Strepis N."/>
        </authorList>
    </citation>
    <scope>NUCLEOTIDE SEQUENCE [LARGE SCALE GENOMIC DNA]</scope>
    <source>
        <strain evidence="3">LUCI</strain>
    </source>
</reference>
<evidence type="ECO:0000313" key="3">
    <source>
        <dbReference type="EMBL" id="VBB05837.1"/>
    </source>
</evidence>
<dbReference type="Pfam" id="PF01557">
    <property type="entry name" value="FAA_hydrolase"/>
    <property type="match status" value="1"/>
</dbReference>
<gene>
    <name evidence="3" type="ORF">LUCI_1048</name>
</gene>
<dbReference type="Gene3D" id="3.90.850.10">
    <property type="entry name" value="Fumarylacetoacetase-like, C-terminal domain"/>
    <property type="match status" value="1"/>
</dbReference>
<accession>A0A498R4U0</accession>
<dbReference type="GO" id="GO:0008684">
    <property type="term" value="F:2-oxopent-4-enoate hydratase activity"/>
    <property type="evidence" value="ECO:0007669"/>
    <property type="project" value="TreeGrafter"/>
</dbReference>
<evidence type="ECO:0000259" key="2">
    <source>
        <dbReference type="Pfam" id="PF01557"/>
    </source>
</evidence>
<dbReference type="InterPro" id="IPR050772">
    <property type="entry name" value="Hydratase-Decarb/MhpD_sf"/>
</dbReference>
<evidence type="ECO:0000313" key="4">
    <source>
        <dbReference type="Proteomes" id="UP000277811"/>
    </source>
</evidence>
<dbReference type="EMBL" id="UPPP01000059">
    <property type="protein sequence ID" value="VBB05837.1"/>
    <property type="molecule type" value="Genomic_DNA"/>
</dbReference>
<dbReference type="AlphaFoldDB" id="A0A498R4U0"/>
<dbReference type="InterPro" id="IPR036663">
    <property type="entry name" value="Fumarylacetoacetase_C_sf"/>
</dbReference>
<feature type="domain" description="Fumarylacetoacetase-like C-terminal" evidence="2">
    <location>
        <begin position="111"/>
        <end position="265"/>
    </location>
</feature>
<sequence length="281" mass="30883">MVILKKIWVQCGSALLVLLITVTVWGKVPEMSSILLQAHNAKQPIPVLSRFYPDLDVKTAYEVQKKFVTRQLAGDAIGGFQAGLTNENSRKQIGFPSPIAGVLYRSGQKENNVVIHAADFRCPAIETEIAFTISKPIVKKIRTKEELKEYIQAVLPVVALTEQGFADNKKVRGVDLIAANVSAVRYITGRAKMLNDIQDPNAVKTALFHAGQRINEGMGLDAMGDQWEAALWLVNRSVEQGWNLQPGQILLTGVLGQAVPAKNGRYMADYGELGRIAFTIQ</sequence>
<evidence type="ECO:0000256" key="1">
    <source>
        <dbReference type="ARBA" id="ARBA00023239"/>
    </source>
</evidence>
<dbReference type="GO" id="GO:0005737">
    <property type="term" value="C:cytoplasm"/>
    <property type="evidence" value="ECO:0007669"/>
    <property type="project" value="TreeGrafter"/>
</dbReference>
<organism evidence="3 4">
    <name type="scientific">Lucifera butyrica</name>
    <dbReference type="NCBI Taxonomy" id="1351585"/>
    <lineage>
        <taxon>Bacteria</taxon>
        <taxon>Bacillati</taxon>
        <taxon>Bacillota</taxon>
        <taxon>Negativicutes</taxon>
        <taxon>Veillonellales</taxon>
        <taxon>Veillonellaceae</taxon>
        <taxon>Lucifera</taxon>
    </lineage>
</organism>
<name>A0A498R4U0_9FIRM</name>
<keyword evidence="1" id="KW-0456">Lyase</keyword>
<keyword evidence="4" id="KW-1185">Reference proteome</keyword>
<proteinExistence type="predicted"/>
<dbReference type="Proteomes" id="UP000277811">
    <property type="component" value="Unassembled WGS sequence"/>
</dbReference>
<dbReference type="InterPro" id="IPR011234">
    <property type="entry name" value="Fumarylacetoacetase-like_C"/>
</dbReference>
<dbReference type="SUPFAM" id="SSF56529">
    <property type="entry name" value="FAH"/>
    <property type="match status" value="1"/>
</dbReference>
<protein>
    <recommendedName>
        <fullName evidence="2">Fumarylacetoacetase-like C-terminal domain-containing protein</fullName>
    </recommendedName>
</protein>